<dbReference type="Pfam" id="PF00296">
    <property type="entry name" value="Bac_luciferase"/>
    <property type="match status" value="1"/>
</dbReference>
<dbReference type="AlphaFoldDB" id="A0AAX4L4N6"/>
<evidence type="ECO:0000313" key="4">
    <source>
        <dbReference type="EMBL" id="WWQ61166.1"/>
    </source>
</evidence>
<evidence type="ECO:0000256" key="1">
    <source>
        <dbReference type="ARBA" id="ARBA00023002"/>
    </source>
</evidence>
<feature type="domain" description="Luciferase-like" evidence="3">
    <location>
        <begin position="8"/>
        <end position="320"/>
    </location>
</feature>
<sequence length="354" mass="40392">MEGVSFGIFDHMDWRDDNIRELIREKLELVKIYEKFGFYGIHLAEHHFTQLSVNVNPGLFLASASQLTSKLRLCTLAYVVPTYHPLRLAEEISLLDNLTGGRLEIGFTNGINMLELKQYGLEINTAREMGKEAVDIILKYFVGKPLTFIGNYYKLEDVEPVLLPLQKPHPPIWIPTRNINTVPWIAKNGFNIATGLGELEEAKQILGKYRSVYRENELRKEDSNPPKLALQRIVYVSTTDEKARADVVPAIRKFAENITYISRKYGSEYIGHRPSSEYKQLSVSQLLDVDYQLSHDIVIAGSPRTVTEKIKKSLDETGANYFMAQISFGSLTFNQVIESLTLFHDEVMPSFIKK</sequence>
<keyword evidence="1 4" id="KW-0560">Oxidoreductase</keyword>
<dbReference type="InterPro" id="IPR011251">
    <property type="entry name" value="Luciferase-like_dom"/>
</dbReference>
<dbReference type="Gene3D" id="3.20.20.30">
    <property type="entry name" value="Luciferase-like domain"/>
    <property type="match status" value="1"/>
</dbReference>
<dbReference type="GeneID" id="89335811"/>
<dbReference type="EMBL" id="CP146016">
    <property type="protein sequence ID" value="WWQ61166.1"/>
    <property type="molecule type" value="Genomic_DNA"/>
</dbReference>
<dbReference type="SUPFAM" id="SSF51679">
    <property type="entry name" value="Bacterial luciferase-like"/>
    <property type="match status" value="1"/>
</dbReference>
<dbReference type="Proteomes" id="UP001432202">
    <property type="component" value="Chromosome"/>
</dbReference>
<dbReference type="RefSeq" id="WP_338603057.1">
    <property type="nucleotide sequence ID" value="NZ_CP146016.1"/>
</dbReference>
<name>A0AAX4L4N6_9CREN</name>
<protein>
    <submittedName>
        <fullName evidence="4">LLM class flavin-dependent oxidoreductase</fullName>
        <ecNumber evidence="4">1.-.-.-</ecNumber>
    </submittedName>
</protein>
<dbReference type="InterPro" id="IPR036661">
    <property type="entry name" value="Luciferase-like_sf"/>
</dbReference>
<dbReference type="GO" id="GO:0004497">
    <property type="term" value="F:monooxygenase activity"/>
    <property type="evidence" value="ECO:0007669"/>
    <property type="project" value="UniProtKB-KW"/>
</dbReference>
<evidence type="ECO:0000256" key="2">
    <source>
        <dbReference type="ARBA" id="ARBA00023033"/>
    </source>
</evidence>
<reference evidence="4 5" key="1">
    <citation type="submission" date="2024-02" db="EMBL/GenBank/DDBJ databases">
        <title>STSV induces naive adaptation in Sulfolobus.</title>
        <authorList>
            <person name="Xiang X."/>
            <person name="Song M."/>
        </authorList>
    </citation>
    <scope>NUCLEOTIDE SEQUENCE [LARGE SCALE GENOMIC DNA]</scope>
    <source>
        <strain evidence="4 5">RT2</strain>
    </source>
</reference>
<dbReference type="GO" id="GO:0005829">
    <property type="term" value="C:cytosol"/>
    <property type="evidence" value="ECO:0007669"/>
    <property type="project" value="TreeGrafter"/>
</dbReference>
<dbReference type="PANTHER" id="PTHR30137">
    <property type="entry name" value="LUCIFERASE-LIKE MONOOXYGENASE"/>
    <property type="match status" value="1"/>
</dbReference>
<accession>A0AAX4L4N6</accession>
<dbReference type="GO" id="GO:0016705">
    <property type="term" value="F:oxidoreductase activity, acting on paired donors, with incorporation or reduction of molecular oxygen"/>
    <property type="evidence" value="ECO:0007669"/>
    <property type="project" value="InterPro"/>
</dbReference>
<proteinExistence type="predicted"/>
<evidence type="ECO:0000259" key="3">
    <source>
        <dbReference type="Pfam" id="PF00296"/>
    </source>
</evidence>
<dbReference type="InterPro" id="IPR050766">
    <property type="entry name" value="Bact_Lucif_Oxidored"/>
</dbReference>
<evidence type="ECO:0000313" key="5">
    <source>
        <dbReference type="Proteomes" id="UP001432202"/>
    </source>
</evidence>
<gene>
    <name evidence="4" type="ORF">V6M85_03545</name>
</gene>
<keyword evidence="2" id="KW-0503">Monooxygenase</keyword>
<dbReference type="EC" id="1.-.-.-" evidence="4"/>
<organism evidence="4 5">
    <name type="scientific">Sulfolobus tengchongensis</name>
    <dbReference type="NCBI Taxonomy" id="207809"/>
    <lineage>
        <taxon>Archaea</taxon>
        <taxon>Thermoproteota</taxon>
        <taxon>Thermoprotei</taxon>
        <taxon>Sulfolobales</taxon>
        <taxon>Sulfolobaceae</taxon>
        <taxon>Sulfolobus</taxon>
    </lineage>
</organism>
<dbReference type="PANTHER" id="PTHR30137:SF8">
    <property type="entry name" value="BLR5498 PROTEIN"/>
    <property type="match status" value="1"/>
</dbReference>
<keyword evidence="5" id="KW-1185">Reference proteome</keyword>